<proteinExistence type="predicted"/>
<accession>A0A4R2S016</accession>
<dbReference type="RefSeq" id="WP_243116757.1">
    <property type="nucleotide sequence ID" value="NZ_JAOQNU010000002.1"/>
</dbReference>
<evidence type="ECO:0000313" key="1">
    <source>
        <dbReference type="EMBL" id="TCP68749.1"/>
    </source>
</evidence>
<evidence type="ECO:0000313" key="2">
    <source>
        <dbReference type="Proteomes" id="UP000294813"/>
    </source>
</evidence>
<dbReference type="EMBL" id="SLXT01000002">
    <property type="protein sequence ID" value="TCP68749.1"/>
    <property type="molecule type" value="Genomic_DNA"/>
</dbReference>
<keyword evidence="2" id="KW-1185">Reference proteome</keyword>
<gene>
    <name evidence="1" type="ORF">EDD73_102145</name>
</gene>
<dbReference type="Proteomes" id="UP000294813">
    <property type="component" value="Unassembled WGS sequence"/>
</dbReference>
<evidence type="ECO:0008006" key="3">
    <source>
        <dbReference type="Google" id="ProtNLM"/>
    </source>
</evidence>
<name>A0A4R2S016_9FIRM</name>
<dbReference type="AlphaFoldDB" id="A0A4R2S016"/>
<sequence length="198" mass="22708">MRVGVEMLYYEQNVDYPPFTLSRAQMELRDRVRMLWEQHDTWTLSAITSLVFGLPNADAVVSRLLRNPDDFKQVLQLYYGERIASNFRDLLKAHLSIAADLVNAAKAGDANAANAIERKWYANADAIAVLLGSINPYWPQEQWRRMLYRHLELVKRIAVDMLNGRYPASIAAYDENELHTLVMADVMSGGIIHQFHIT</sequence>
<protein>
    <recommendedName>
        <fullName evidence="3">Acetylglutamate kinase</fullName>
    </recommendedName>
</protein>
<organism evidence="1 2">
    <name type="scientific">Heliophilum fasciatum</name>
    <dbReference type="NCBI Taxonomy" id="35700"/>
    <lineage>
        <taxon>Bacteria</taxon>
        <taxon>Bacillati</taxon>
        <taxon>Bacillota</taxon>
        <taxon>Clostridia</taxon>
        <taxon>Eubacteriales</taxon>
        <taxon>Heliobacteriaceae</taxon>
        <taxon>Heliophilum</taxon>
    </lineage>
</organism>
<reference evidence="1 2" key="1">
    <citation type="submission" date="2019-03" db="EMBL/GenBank/DDBJ databases">
        <title>Genomic Encyclopedia of Type Strains, Phase IV (KMG-IV): sequencing the most valuable type-strain genomes for metagenomic binning, comparative biology and taxonomic classification.</title>
        <authorList>
            <person name="Goeker M."/>
        </authorList>
    </citation>
    <scope>NUCLEOTIDE SEQUENCE [LARGE SCALE GENOMIC DNA]</scope>
    <source>
        <strain evidence="1 2">DSM 11170</strain>
    </source>
</reference>
<comment type="caution">
    <text evidence="1">The sequence shown here is derived from an EMBL/GenBank/DDBJ whole genome shotgun (WGS) entry which is preliminary data.</text>
</comment>